<keyword evidence="1" id="KW-0472">Membrane</keyword>
<dbReference type="AlphaFoldDB" id="A0A0A3I722"/>
<keyword evidence="1" id="KW-1133">Transmembrane helix</keyword>
<gene>
    <name evidence="2" type="ORF">CD29_06190</name>
</gene>
<evidence type="ECO:0000313" key="3">
    <source>
        <dbReference type="Proteomes" id="UP000030416"/>
    </source>
</evidence>
<keyword evidence="1" id="KW-0812">Transmembrane</keyword>
<dbReference type="eggNOG" id="COG3949">
    <property type="taxonomic scope" value="Bacteria"/>
</dbReference>
<organism evidence="2 3">
    <name type="scientific">Ureibacillus manganicus DSM 26584</name>
    <dbReference type="NCBI Taxonomy" id="1384049"/>
    <lineage>
        <taxon>Bacteria</taxon>
        <taxon>Bacillati</taxon>
        <taxon>Bacillota</taxon>
        <taxon>Bacilli</taxon>
        <taxon>Bacillales</taxon>
        <taxon>Caryophanaceae</taxon>
        <taxon>Ureibacillus</taxon>
    </lineage>
</organism>
<feature type="transmembrane region" description="Helical" evidence="1">
    <location>
        <begin position="258"/>
        <end position="289"/>
    </location>
</feature>
<feature type="transmembrane region" description="Helical" evidence="1">
    <location>
        <begin position="180"/>
        <end position="202"/>
    </location>
</feature>
<comment type="caution">
    <text evidence="2">The sequence shown here is derived from an EMBL/GenBank/DDBJ whole genome shotgun (WGS) entry which is preliminary data.</text>
</comment>
<feature type="transmembrane region" description="Helical" evidence="1">
    <location>
        <begin position="115"/>
        <end position="133"/>
    </location>
</feature>
<dbReference type="EMBL" id="JPVN01000006">
    <property type="protein sequence ID" value="KGR79285.1"/>
    <property type="molecule type" value="Genomic_DNA"/>
</dbReference>
<dbReference type="InterPro" id="IPR038728">
    <property type="entry name" value="YkvI-like"/>
</dbReference>
<feature type="transmembrane region" description="Helical" evidence="1">
    <location>
        <begin position="301"/>
        <end position="320"/>
    </location>
</feature>
<accession>A0A0A3I722</accession>
<sequence>MKNSFRIGLAFVGLVVGGGFASGQEMMQFFTSFGVYSIFGTILATIGFAFLGMNIAQIGYRLNTSSHKEVVYFLSGRTLGSILDIFITIFLFCVTVAMFAGTASAFRQVLGFDPVIGSAFMVILTVLTLMLNIKSIINVIALAIPYLLGLMLIISVFSILTTDLSLAEQTVLAEQQRSAAPNWIMGALLYVSYNIASGVAMMTVIGSTASSKRVAGLGGILGGLILGVLILLVNIALFAKMDVITGKDMPIVEIAFNIHPIIGVLMAIALLAMIYSTAVGMMYSFIVRFISPKDKVYRPTVVFFGILGFLASFVGFTTLVGSVYSLMGYLGFAIIAAITLTWLTKRN</sequence>
<dbReference type="PANTHER" id="PTHR37814">
    <property type="entry name" value="CONSERVED MEMBRANE PROTEIN"/>
    <property type="match status" value="1"/>
</dbReference>
<reference evidence="2 3" key="1">
    <citation type="submission" date="2014-02" db="EMBL/GenBank/DDBJ databases">
        <title>Draft genome sequence of Lysinibacillus manganicus DSM 26584T.</title>
        <authorList>
            <person name="Zhang F."/>
            <person name="Wang G."/>
            <person name="Zhang L."/>
        </authorList>
    </citation>
    <scope>NUCLEOTIDE SEQUENCE [LARGE SCALE GENOMIC DNA]</scope>
    <source>
        <strain evidence="2 3">DSM 26584</strain>
    </source>
</reference>
<evidence type="ECO:0000256" key="1">
    <source>
        <dbReference type="SAM" id="Phobius"/>
    </source>
</evidence>
<protein>
    <submittedName>
        <fullName evidence="2">Membrane protein</fullName>
    </submittedName>
</protein>
<feature type="transmembrane region" description="Helical" evidence="1">
    <location>
        <begin position="214"/>
        <end position="238"/>
    </location>
</feature>
<feature type="transmembrane region" description="Helical" evidence="1">
    <location>
        <begin position="33"/>
        <end position="60"/>
    </location>
</feature>
<dbReference type="STRING" id="1384049.CD29_06190"/>
<dbReference type="PANTHER" id="PTHR37814:SF1">
    <property type="entry name" value="MEMBRANE PROTEIN"/>
    <property type="match status" value="1"/>
</dbReference>
<dbReference type="OrthoDB" id="4424890at2"/>
<keyword evidence="3" id="KW-1185">Reference proteome</keyword>
<feature type="transmembrane region" description="Helical" evidence="1">
    <location>
        <begin position="81"/>
        <end position="103"/>
    </location>
</feature>
<evidence type="ECO:0000313" key="2">
    <source>
        <dbReference type="EMBL" id="KGR79285.1"/>
    </source>
</evidence>
<name>A0A0A3I722_9BACL</name>
<proteinExistence type="predicted"/>
<dbReference type="RefSeq" id="WP_036184179.1">
    <property type="nucleotide sequence ID" value="NZ_AVDA01000006.1"/>
</dbReference>
<dbReference type="Proteomes" id="UP000030416">
    <property type="component" value="Unassembled WGS sequence"/>
</dbReference>
<feature type="transmembrane region" description="Helical" evidence="1">
    <location>
        <begin position="326"/>
        <end position="344"/>
    </location>
</feature>
<feature type="transmembrane region" description="Helical" evidence="1">
    <location>
        <begin position="140"/>
        <end position="160"/>
    </location>
</feature>